<comment type="caution">
    <text evidence="2">The sequence shown here is derived from an EMBL/GenBank/DDBJ whole genome shotgun (WGS) entry which is preliminary data.</text>
</comment>
<feature type="transmembrane region" description="Helical" evidence="1">
    <location>
        <begin position="72"/>
        <end position="92"/>
    </location>
</feature>
<name>A0A2S8GMH5_9BACT</name>
<sequence>MPQAPRPPLLLQVVSIVMILFSLSFLGMLCTLFFHEELAMRFVPIPVLPAVTLMGILQYSGTFRRDVSSAKYTVWLNGGLGILLLVMFLPMTPDVIRRAIVESQPSLFVRLGIIYVVIFYFQVNAFVTYRWWQTLKRYAEQLQPEPPLMRLSMREMLLGFAALSYVLAIMAMLMRTAYVRNTF</sequence>
<feature type="transmembrane region" description="Helical" evidence="1">
    <location>
        <begin position="112"/>
        <end position="132"/>
    </location>
</feature>
<keyword evidence="1" id="KW-0472">Membrane</keyword>
<feature type="transmembrane region" description="Helical" evidence="1">
    <location>
        <begin position="157"/>
        <end position="178"/>
    </location>
</feature>
<evidence type="ECO:0000313" key="2">
    <source>
        <dbReference type="EMBL" id="PQO45224.1"/>
    </source>
</evidence>
<dbReference type="RefSeq" id="WP_105336204.1">
    <property type="nucleotide sequence ID" value="NZ_PUHZ01000015.1"/>
</dbReference>
<protein>
    <submittedName>
        <fullName evidence="2">Uncharacterized protein</fullName>
    </submittedName>
</protein>
<proteinExistence type="predicted"/>
<gene>
    <name evidence="2" type="ORF">C5Y93_14775</name>
</gene>
<evidence type="ECO:0000256" key="1">
    <source>
        <dbReference type="SAM" id="Phobius"/>
    </source>
</evidence>
<dbReference type="AlphaFoldDB" id="A0A2S8GMH5"/>
<keyword evidence="1" id="KW-1133">Transmembrane helix</keyword>
<dbReference type="OrthoDB" id="291458at2"/>
<reference evidence="2 3" key="1">
    <citation type="submission" date="2018-02" db="EMBL/GenBank/DDBJ databases">
        <title>Comparative genomes isolates from brazilian mangrove.</title>
        <authorList>
            <person name="Araujo J.E."/>
            <person name="Taketani R.G."/>
            <person name="Silva M.C.P."/>
            <person name="Loureco M.V."/>
            <person name="Andreote F.D."/>
        </authorList>
    </citation>
    <scope>NUCLEOTIDE SEQUENCE [LARGE SCALE GENOMIC DNA]</scope>
    <source>
        <strain evidence="2 3">Nap-Phe MGV</strain>
    </source>
</reference>
<dbReference type="Proteomes" id="UP000237819">
    <property type="component" value="Unassembled WGS sequence"/>
</dbReference>
<organism evidence="2 3">
    <name type="scientific">Blastopirellula marina</name>
    <dbReference type="NCBI Taxonomy" id="124"/>
    <lineage>
        <taxon>Bacteria</taxon>
        <taxon>Pseudomonadati</taxon>
        <taxon>Planctomycetota</taxon>
        <taxon>Planctomycetia</taxon>
        <taxon>Pirellulales</taxon>
        <taxon>Pirellulaceae</taxon>
        <taxon>Blastopirellula</taxon>
    </lineage>
</organism>
<accession>A0A2S8GMH5</accession>
<keyword evidence="1" id="KW-0812">Transmembrane</keyword>
<dbReference type="EMBL" id="PUHZ01000015">
    <property type="protein sequence ID" value="PQO45224.1"/>
    <property type="molecule type" value="Genomic_DNA"/>
</dbReference>
<evidence type="ECO:0000313" key="3">
    <source>
        <dbReference type="Proteomes" id="UP000237819"/>
    </source>
</evidence>
<feature type="transmembrane region" description="Helical" evidence="1">
    <location>
        <begin position="9"/>
        <end position="34"/>
    </location>
</feature>
<feature type="transmembrane region" description="Helical" evidence="1">
    <location>
        <begin position="40"/>
        <end position="60"/>
    </location>
</feature>